<sequence length="384" mass="43512">MDGEAIRKVCGKVSLKAQIFAAVLLIIFVLQAFSAERVYADELHYVRDNNIDFYLPDGWDMEEIAPDESSDSGFELIASSQGDGVVFDLYYHPGETTESVYFDSSSGDAERYYEEQGRGMIEALYGELYPGEQITVAEPELADLTWDTYLKLMVTVGSGAGANEQLVYFSARSSYNYSYEDETRAVVDRILLFRNDQGGTMTAEQLDEWAEPIAAEYYDFGYDDILMGDAEESSFDDTYHPDSETDSGAVLSSVISVVMSLIFVIVIMIVVLAIKRRARRARTSYPKARWQQADLSPGKKDTAKERKKSEKDRKKNGSSKRENHDRQRQPATVSNGGRRHGSGYVESLETLRKSGLVTKAEMQELLDKYERTMRDLERRKKRRS</sequence>
<protein>
    <submittedName>
        <fullName evidence="3">Uncharacterized protein</fullName>
    </submittedName>
</protein>
<evidence type="ECO:0000313" key="4">
    <source>
        <dbReference type="Proteomes" id="UP000824130"/>
    </source>
</evidence>
<keyword evidence="2" id="KW-1133">Transmembrane helix</keyword>
<feature type="transmembrane region" description="Helical" evidence="2">
    <location>
        <begin position="250"/>
        <end position="274"/>
    </location>
</feature>
<name>A0A9D1SW20_9FIRM</name>
<reference evidence="3" key="2">
    <citation type="journal article" date="2021" name="PeerJ">
        <title>Extensive microbial diversity within the chicken gut microbiome revealed by metagenomics and culture.</title>
        <authorList>
            <person name="Gilroy R."/>
            <person name="Ravi A."/>
            <person name="Getino M."/>
            <person name="Pursley I."/>
            <person name="Horton D.L."/>
            <person name="Alikhan N.F."/>
            <person name="Baker D."/>
            <person name="Gharbi K."/>
            <person name="Hall N."/>
            <person name="Watson M."/>
            <person name="Adriaenssens E.M."/>
            <person name="Foster-Nyarko E."/>
            <person name="Jarju S."/>
            <person name="Secka A."/>
            <person name="Antonio M."/>
            <person name="Oren A."/>
            <person name="Chaudhuri R.R."/>
            <person name="La Ragione R."/>
            <person name="Hildebrand F."/>
            <person name="Pallen M.J."/>
        </authorList>
    </citation>
    <scope>NUCLEOTIDE SEQUENCE</scope>
    <source>
        <strain evidence="3">ChiSjej4B22-8349</strain>
    </source>
</reference>
<organism evidence="3 4">
    <name type="scientific">Candidatus Allocopromorpha excrementipullorum</name>
    <dbReference type="NCBI Taxonomy" id="2840743"/>
    <lineage>
        <taxon>Bacteria</taxon>
        <taxon>Bacillati</taxon>
        <taxon>Bacillota</taxon>
        <taxon>Clostridia</taxon>
        <taxon>Eubacteriales</taxon>
        <taxon>Eubacteriaceae</taxon>
        <taxon>Eubacteriaceae incertae sedis</taxon>
        <taxon>Candidatus Allocopromorpha</taxon>
    </lineage>
</organism>
<keyword evidence="2" id="KW-0472">Membrane</keyword>
<feature type="compositionally biased region" description="Basic and acidic residues" evidence="1">
    <location>
        <begin position="297"/>
        <end position="328"/>
    </location>
</feature>
<gene>
    <name evidence="3" type="ORF">IAD25_09000</name>
</gene>
<accession>A0A9D1SW20</accession>
<comment type="caution">
    <text evidence="3">The sequence shown here is derived from an EMBL/GenBank/DDBJ whole genome shotgun (WGS) entry which is preliminary data.</text>
</comment>
<evidence type="ECO:0000313" key="3">
    <source>
        <dbReference type="EMBL" id="HIU96821.1"/>
    </source>
</evidence>
<evidence type="ECO:0000256" key="2">
    <source>
        <dbReference type="SAM" id="Phobius"/>
    </source>
</evidence>
<reference evidence="3" key="1">
    <citation type="submission" date="2020-10" db="EMBL/GenBank/DDBJ databases">
        <authorList>
            <person name="Gilroy R."/>
        </authorList>
    </citation>
    <scope>NUCLEOTIDE SEQUENCE</scope>
    <source>
        <strain evidence="3">ChiSjej4B22-8349</strain>
    </source>
</reference>
<dbReference type="AlphaFoldDB" id="A0A9D1SW20"/>
<feature type="region of interest" description="Disordered" evidence="1">
    <location>
        <begin position="285"/>
        <end position="345"/>
    </location>
</feature>
<keyword evidence="2" id="KW-0812">Transmembrane</keyword>
<dbReference type="Proteomes" id="UP000824130">
    <property type="component" value="Unassembled WGS sequence"/>
</dbReference>
<dbReference type="EMBL" id="DVOB01000192">
    <property type="protein sequence ID" value="HIU96821.1"/>
    <property type="molecule type" value="Genomic_DNA"/>
</dbReference>
<proteinExistence type="predicted"/>
<evidence type="ECO:0000256" key="1">
    <source>
        <dbReference type="SAM" id="MobiDB-lite"/>
    </source>
</evidence>